<proteinExistence type="inferred from homology"/>
<gene>
    <name evidence="4" type="ORF">J6595_11125</name>
</gene>
<reference evidence="4 5" key="1">
    <citation type="submission" date="2021-04" db="EMBL/GenBank/DDBJ databases">
        <title>Whole genome sequence of Jiella sp. KSK16Y-1.</title>
        <authorList>
            <person name="Tuo L."/>
        </authorList>
    </citation>
    <scope>NUCLEOTIDE SEQUENCE [LARGE SCALE GENOMIC DNA]</scope>
    <source>
        <strain evidence="4 5">KSK16Y-1</strain>
    </source>
</reference>
<evidence type="ECO:0000256" key="3">
    <source>
        <dbReference type="PIRNR" id="PIRNR001365"/>
    </source>
</evidence>
<evidence type="ECO:0000313" key="4">
    <source>
        <dbReference type="EMBL" id="MBP0616134.1"/>
    </source>
</evidence>
<dbReference type="Pfam" id="PF00701">
    <property type="entry name" value="DHDPS"/>
    <property type="match status" value="1"/>
</dbReference>
<dbReference type="SUPFAM" id="SSF51569">
    <property type="entry name" value="Aldolase"/>
    <property type="match status" value="1"/>
</dbReference>
<dbReference type="PANTHER" id="PTHR12128">
    <property type="entry name" value="DIHYDRODIPICOLINATE SYNTHASE"/>
    <property type="match status" value="1"/>
</dbReference>
<evidence type="ECO:0000313" key="5">
    <source>
        <dbReference type="Proteomes" id="UP000678276"/>
    </source>
</evidence>
<dbReference type="PIRSF" id="PIRSF001365">
    <property type="entry name" value="DHDPS"/>
    <property type="match status" value="1"/>
</dbReference>
<sequence length="312" mass="33803">MAHIKPKGSFVALVTPMNNDGSIDYEGFRTLLDWHSENGTQAVLIMGSTGEVSMLSVEERKKIISETVKMKPGKMLMYYGITGNNTATTIDYARYAKAEGADGAILAAPAYICADNDAITDYAMEVLDSTDLAMGFYNNPPRVKTDLHWTDLLKLAKHPNMVVLKESTTRVGQVAQVCAAEPDMSIMCCCSPNLGLVIPTMALGGHGTANMTGNIIPREMAVISKEWKTGEDAFACREAWRTNLPMLHFAYSAINPVAIKTMMRVIGLPSGPLRKPLKPIDGVRLKAGLDAVDKLGLAERYGFKANLAVAAE</sequence>
<dbReference type="Proteomes" id="UP000678276">
    <property type="component" value="Unassembled WGS sequence"/>
</dbReference>
<evidence type="ECO:0000256" key="2">
    <source>
        <dbReference type="ARBA" id="ARBA00023239"/>
    </source>
</evidence>
<dbReference type="InterPro" id="IPR002220">
    <property type="entry name" value="DapA-like"/>
</dbReference>
<comment type="similarity">
    <text evidence="1 3">Belongs to the DapA family.</text>
</comment>
<dbReference type="SMART" id="SM01130">
    <property type="entry name" value="DHDPS"/>
    <property type="match status" value="1"/>
</dbReference>
<keyword evidence="2 3" id="KW-0456">Lyase</keyword>
<evidence type="ECO:0000256" key="1">
    <source>
        <dbReference type="ARBA" id="ARBA00007592"/>
    </source>
</evidence>
<name>A0ABS4BHB1_9HYPH</name>
<organism evidence="4 5">
    <name type="scientific">Jiella mangrovi</name>
    <dbReference type="NCBI Taxonomy" id="2821407"/>
    <lineage>
        <taxon>Bacteria</taxon>
        <taxon>Pseudomonadati</taxon>
        <taxon>Pseudomonadota</taxon>
        <taxon>Alphaproteobacteria</taxon>
        <taxon>Hyphomicrobiales</taxon>
        <taxon>Aurantimonadaceae</taxon>
        <taxon>Jiella</taxon>
    </lineage>
</organism>
<keyword evidence="5" id="KW-1185">Reference proteome</keyword>
<dbReference type="RefSeq" id="WP_209594623.1">
    <property type="nucleotide sequence ID" value="NZ_JAGJCF010000006.1"/>
</dbReference>
<dbReference type="EMBL" id="JAGJCF010000006">
    <property type="protein sequence ID" value="MBP0616134.1"/>
    <property type="molecule type" value="Genomic_DNA"/>
</dbReference>
<dbReference type="InterPro" id="IPR013785">
    <property type="entry name" value="Aldolase_TIM"/>
</dbReference>
<comment type="caution">
    <text evidence="4">The sequence shown here is derived from an EMBL/GenBank/DDBJ whole genome shotgun (WGS) entry which is preliminary data.</text>
</comment>
<dbReference type="PANTHER" id="PTHR12128:SF66">
    <property type="entry name" value="4-HYDROXY-2-OXOGLUTARATE ALDOLASE, MITOCHONDRIAL"/>
    <property type="match status" value="1"/>
</dbReference>
<dbReference type="Gene3D" id="3.20.20.70">
    <property type="entry name" value="Aldolase class I"/>
    <property type="match status" value="1"/>
</dbReference>
<accession>A0ABS4BHB1</accession>
<protein>
    <submittedName>
        <fullName evidence="4">Dihydrodipicolinate synthase family protein</fullName>
    </submittedName>
</protein>